<evidence type="ECO:0000259" key="14">
    <source>
        <dbReference type="PROSITE" id="PS50851"/>
    </source>
</evidence>
<dbReference type="EC" id="2.7.13.3" evidence="2"/>
<dbReference type="InterPro" id="IPR036097">
    <property type="entry name" value="HisK_dim/P_sf"/>
</dbReference>
<name>A0A285HG63_9FIRM</name>
<dbReference type="InterPro" id="IPR036890">
    <property type="entry name" value="HATPase_C_sf"/>
</dbReference>
<dbReference type="SMART" id="SM01231">
    <property type="entry name" value="H-kinase_dim"/>
    <property type="match status" value="1"/>
</dbReference>
<dbReference type="SUPFAM" id="SSF47384">
    <property type="entry name" value="Homodimeric domain of signal transducing histidine kinase"/>
    <property type="match status" value="1"/>
</dbReference>
<dbReference type="EMBL" id="OBDZ01000018">
    <property type="protein sequence ID" value="SNY34657.1"/>
    <property type="molecule type" value="Genomic_DNA"/>
</dbReference>
<accession>A0A285HG63</accession>
<dbReference type="CDD" id="cd00731">
    <property type="entry name" value="CheA_reg"/>
    <property type="match status" value="1"/>
</dbReference>
<evidence type="ECO:0000256" key="2">
    <source>
        <dbReference type="ARBA" id="ARBA00012438"/>
    </source>
</evidence>
<dbReference type="GO" id="GO:0005524">
    <property type="term" value="F:ATP binding"/>
    <property type="evidence" value="ECO:0007669"/>
    <property type="project" value="UniProtKB-KW"/>
</dbReference>
<evidence type="ECO:0000256" key="1">
    <source>
        <dbReference type="ARBA" id="ARBA00000085"/>
    </source>
</evidence>
<dbReference type="Gene3D" id="1.20.120.160">
    <property type="entry name" value="HPT domain"/>
    <property type="match status" value="1"/>
</dbReference>
<keyword evidence="5 12" id="KW-0597">Phosphoprotein</keyword>
<dbReference type="PANTHER" id="PTHR43395">
    <property type="entry name" value="SENSOR HISTIDINE KINASE CHEA"/>
    <property type="match status" value="1"/>
</dbReference>
<dbReference type="GO" id="GO:0000155">
    <property type="term" value="F:phosphorelay sensor kinase activity"/>
    <property type="evidence" value="ECO:0007669"/>
    <property type="project" value="InterPro"/>
</dbReference>
<keyword evidence="4" id="KW-0145">Chemotaxis</keyword>
<evidence type="ECO:0000256" key="3">
    <source>
        <dbReference type="ARBA" id="ARBA00021495"/>
    </source>
</evidence>
<dbReference type="InterPro" id="IPR037006">
    <property type="entry name" value="CheA-like_homodim_sf"/>
</dbReference>
<keyword evidence="9" id="KW-0067">ATP-binding</keyword>
<evidence type="ECO:0000256" key="8">
    <source>
        <dbReference type="ARBA" id="ARBA00022777"/>
    </source>
</evidence>
<dbReference type="Pfam" id="PF02895">
    <property type="entry name" value="H-kinase_dim"/>
    <property type="match status" value="1"/>
</dbReference>
<protein>
    <recommendedName>
        <fullName evidence="3">Chemotaxis protein CheA</fullName>
        <ecNumber evidence="2">2.7.13.3</ecNumber>
    </recommendedName>
</protein>
<dbReference type="InterPro" id="IPR003594">
    <property type="entry name" value="HATPase_dom"/>
</dbReference>
<dbReference type="PROSITE" id="PS50894">
    <property type="entry name" value="HPT"/>
    <property type="match status" value="1"/>
</dbReference>
<dbReference type="InterPro" id="IPR037257">
    <property type="entry name" value="T2SS_E_N_sf"/>
</dbReference>
<dbReference type="Pfam" id="PF02518">
    <property type="entry name" value="HATPase_c"/>
    <property type="match status" value="1"/>
</dbReference>
<dbReference type="RefSeq" id="WP_097018442.1">
    <property type="nucleotide sequence ID" value="NZ_OBDZ01000018.1"/>
</dbReference>
<dbReference type="InterPro" id="IPR004358">
    <property type="entry name" value="Sig_transdc_His_kin-like_C"/>
</dbReference>
<evidence type="ECO:0000259" key="15">
    <source>
        <dbReference type="PROSITE" id="PS50894"/>
    </source>
</evidence>
<dbReference type="Pfam" id="PF01584">
    <property type="entry name" value="CheW"/>
    <property type="match status" value="1"/>
</dbReference>
<dbReference type="PROSITE" id="PS50109">
    <property type="entry name" value="HIS_KIN"/>
    <property type="match status" value="1"/>
</dbReference>
<evidence type="ECO:0000313" key="16">
    <source>
        <dbReference type="EMBL" id="SNY34657.1"/>
    </source>
</evidence>
<dbReference type="Pfam" id="PF01627">
    <property type="entry name" value="Hpt"/>
    <property type="match status" value="1"/>
</dbReference>
<keyword evidence="7" id="KW-0547">Nucleotide-binding</keyword>
<dbReference type="InterPro" id="IPR004105">
    <property type="entry name" value="CheA-like_dim"/>
</dbReference>
<dbReference type="Proteomes" id="UP000219573">
    <property type="component" value="Unassembled WGS sequence"/>
</dbReference>
<proteinExistence type="predicted"/>
<dbReference type="SUPFAM" id="SSF160246">
    <property type="entry name" value="EspE N-terminal domain-like"/>
    <property type="match status" value="1"/>
</dbReference>
<gene>
    <name evidence="16" type="ORF">SAMN06265827_11859</name>
</gene>
<dbReference type="InterPro" id="IPR002545">
    <property type="entry name" value="CheW-lke_dom"/>
</dbReference>
<evidence type="ECO:0000256" key="9">
    <source>
        <dbReference type="ARBA" id="ARBA00022840"/>
    </source>
</evidence>
<evidence type="ECO:0000256" key="4">
    <source>
        <dbReference type="ARBA" id="ARBA00022500"/>
    </source>
</evidence>
<evidence type="ECO:0000256" key="7">
    <source>
        <dbReference type="ARBA" id="ARBA00022741"/>
    </source>
</evidence>
<dbReference type="FunFam" id="3.30.565.10:FF:000016">
    <property type="entry name" value="Chemotaxis protein CheA, putative"/>
    <property type="match status" value="1"/>
</dbReference>
<keyword evidence="6" id="KW-0808">Transferase</keyword>
<dbReference type="SUPFAM" id="SSF55874">
    <property type="entry name" value="ATPase domain of HSP90 chaperone/DNA topoisomerase II/histidine kinase"/>
    <property type="match status" value="1"/>
</dbReference>
<dbReference type="Gene3D" id="3.30.565.10">
    <property type="entry name" value="Histidine kinase-like ATPase, C-terminal domain"/>
    <property type="match status" value="1"/>
</dbReference>
<organism evidence="16 17">
    <name type="scientific">Orenia metallireducens</name>
    <dbReference type="NCBI Taxonomy" id="1413210"/>
    <lineage>
        <taxon>Bacteria</taxon>
        <taxon>Bacillati</taxon>
        <taxon>Bacillota</taxon>
        <taxon>Clostridia</taxon>
        <taxon>Halanaerobiales</taxon>
        <taxon>Halobacteroidaceae</taxon>
        <taxon>Orenia</taxon>
    </lineage>
</organism>
<dbReference type="PROSITE" id="PS50851">
    <property type="entry name" value="CHEW"/>
    <property type="match status" value="1"/>
</dbReference>
<feature type="domain" description="HPt" evidence="15">
    <location>
        <begin position="1"/>
        <end position="103"/>
    </location>
</feature>
<sequence length="697" mass="79050">MGEETLINIFVEESEEILEELEIDLIQLEGNPQDDELINKIFRSMHTLKGSAGLTGLTDIADFVHHAEDVLDKIRNHSLQINYEIISLLLESRDIIEAMVKQIFNPEYHVDQQKVIEISTAFKFFLEAPVSNQGAKDFVEEKQKLSEEDSVYRIKLKLNNNLFETGTDPLGLIKELSDFCDVLDINVNLSRIPEIYELNPEGCYLTLTIFVKTSDSLKRLQDVFIFIEFYNEIEIEEVTEDFKDGLDQTLAEKLTGEILVERGIVEEEDIEEALEEQNRIGEILSKRGKVSKKQVEKVVGEQTKVRNIKEKSSIKVDTYKLEQLMNSMAELVISQAKVRDLVFQFHNNKETEFVTAFDEVDKRIKDLQEEIMKVRMVPIGDTFIRFKRLVRDLSKKQGKEIALEIKGKETELDKNIIEQIADPLKHMIRNSIDHGIELPEEREQEGKNRVGKITLSAYHKEGSIIIKVVDDGAGLDKDKILRKAIDKGIVNREDKLKDEDIYQLIFAPGFSTAQVVTETSGRGVGMDVVRSNIERLRGTVNISTALNQGTTFKIKLPLTLAIIDGMAIKVGEENFIIPMNAIYEFIQPAPEHLKTVKGKGEVVKVRDNYITLTRLHSLFNIEAKETDPTKAIVVVVHDEGKKTCLLVDEILGQQQAVVKSLEDNYTYVEGMAGATILGNGNVAMILDISTIIKMALR</sequence>
<evidence type="ECO:0000256" key="11">
    <source>
        <dbReference type="ARBA" id="ARBA00035100"/>
    </source>
</evidence>
<dbReference type="InterPro" id="IPR005467">
    <property type="entry name" value="His_kinase_dom"/>
</dbReference>
<keyword evidence="17" id="KW-1185">Reference proteome</keyword>
<evidence type="ECO:0000256" key="10">
    <source>
        <dbReference type="ARBA" id="ARBA00023012"/>
    </source>
</evidence>
<dbReference type="InterPro" id="IPR036061">
    <property type="entry name" value="CheW-like_dom_sf"/>
</dbReference>
<dbReference type="Gene3D" id="1.10.287.560">
    <property type="entry name" value="Histidine kinase CheA-like, homodimeric domain"/>
    <property type="match status" value="1"/>
</dbReference>
<dbReference type="GO" id="GO:0005737">
    <property type="term" value="C:cytoplasm"/>
    <property type="evidence" value="ECO:0007669"/>
    <property type="project" value="InterPro"/>
</dbReference>
<dbReference type="CDD" id="cd16916">
    <property type="entry name" value="HATPase_CheA-like"/>
    <property type="match status" value="1"/>
</dbReference>
<dbReference type="OrthoDB" id="9803176at2"/>
<evidence type="ECO:0000256" key="6">
    <source>
        <dbReference type="ARBA" id="ARBA00022679"/>
    </source>
</evidence>
<dbReference type="CDD" id="cd00088">
    <property type="entry name" value="HPT"/>
    <property type="match status" value="1"/>
</dbReference>
<comment type="function">
    <text evidence="11">Involved in the transmission of sensory signals from the chemoreceptors to the flagellar motors. CheA is autophosphorylated; it can transfer its phosphate group to either CheB or CheY.</text>
</comment>
<evidence type="ECO:0000256" key="5">
    <source>
        <dbReference type="ARBA" id="ARBA00022553"/>
    </source>
</evidence>
<dbReference type="Gene3D" id="2.30.30.40">
    <property type="entry name" value="SH3 Domains"/>
    <property type="match status" value="1"/>
</dbReference>
<feature type="domain" description="Histidine kinase" evidence="13">
    <location>
        <begin position="362"/>
        <end position="560"/>
    </location>
</feature>
<feature type="modified residue" description="Phosphohistidine" evidence="12">
    <location>
        <position position="46"/>
    </location>
</feature>
<evidence type="ECO:0000259" key="13">
    <source>
        <dbReference type="PROSITE" id="PS50109"/>
    </source>
</evidence>
<dbReference type="AlphaFoldDB" id="A0A285HG63"/>
<keyword evidence="10" id="KW-0902">Two-component regulatory system</keyword>
<dbReference type="InterPro" id="IPR008207">
    <property type="entry name" value="Sig_transdc_His_kin_Hpt_dom"/>
</dbReference>
<comment type="catalytic activity">
    <reaction evidence="1">
        <text>ATP + protein L-histidine = ADP + protein N-phospho-L-histidine.</text>
        <dbReference type="EC" id="2.7.13.3"/>
    </reaction>
</comment>
<evidence type="ECO:0000256" key="12">
    <source>
        <dbReference type="PROSITE-ProRule" id="PRU00110"/>
    </source>
</evidence>
<evidence type="ECO:0000313" key="17">
    <source>
        <dbReference type="Proteomes" id="UP000219573"/>
    </source>
</evidence>
<dbReference type="SUPFAM" id="SSF50341">
    <property type="entry name" value="CheW-like"/>
    <property type="match status" value="1"/>
</dbReference>
<keyword evidence="8 16" id="KW-0418">Kinase</keyword>
<dbReference type="PRINTS" id="PR00344">
    <property type="entry name" value="BCTRLSENSOR"/>
</dbReference>
<dbReference type="PANTHER" id="PTHR43395:SF10">
    <property type="entry name" value="CHEMOTAXIS PROTEIN CHEA"/>
    <property type="match status" value="1"/>
</dbReference>
<dbReference type="SMART" id="SM00073">
    <property type="entry name" value="HPT"/>
    <property type="match status" value="1"/>
</dbReference>
<dbReference type="GO" id="GO:0006935">
    <property type="term" value="P:chemotaxis"/>
    <property type="evidence" value="ECO:0007669"/>
    <property type="project" value="UniProtKB-KW"/>
</dbReference>
<dbReference type="SMART" id="SM00260">
    <property type="entry name" value="CheW"/>
    <property type="match status" value="1"/>
</dbReference>
<dbReference type="InterPro" id="IPR036641">
    <property type="entry name" value="HPT_dom_sf"/>
</dbReference>
<dbReference type="InterPro" id="IPR051315">
    <property type="entry name" value="Bact_Chemotaxis_CheA"/>
</dbReference>
<feature type="domain" description="CheW-like" evidence="14">
    <location>
        <begin position="562"/>
        <end position="697"/>
    </location>
</feature>
<dbReference type="SUPFAM" id="SSF47226">
    <property type="entry name" value="Histidine-containing phosphotransfer domain, HPT domain"/>
    <property type="match status" value="1"/>
</dbReference>
<reference evidence="17" key="1">
    <citation type="submission" date="2017-09" db="EMBL/GenBank/DDBJ databases">
        <authorList>
            <person name="Varghese N."/>
            <person name="Submissions S."/>
        </authorList>
    </citation>
    <scope>NUCLEOTIDE SEQUENCE [LARGE SCALE GENOMIC DNA]</scope>
    <source>
        <strain evidence="17">MSL47</strain>
    </source>
</reference>
<dbReference type="SMART" id="SM00387">
    <property type="entry name" value="HATPase_c"/>
    <property type="match status" value="1"/>
</dbReference>